<feature type="transmembrane region" description="Helical" evidence="1">
    <location>
        <begin position="12"/>
        <end position="32"/>
    </location>
</feature>
<comment type="caution">
    <text evidence="2">The sequence shown here is derived from an EMBL/GenBank/DDBJ whole genome shotgun (WGS) entry which is preliminary data.</text>
</comment>
<organism evidence="2 3">
    <name type="scientific">Candidatus Wolfebacteria bacterium CG_4_10_14_0_8_um_filter_37_11</name>
    <dbReference type="NCBI Taxonomy" id="1975062"/>
    <lineage>
        <taxon>Bacteria</taxon>
        <taxon>Candidatus Wolfeibacteriota</taxon>
    </lineage>
</organism>
<protein>
    <submittedName>
        <fullName evidence="2">Uncharacterized protein</fullName>
    </submittedName>
</protein>
<name>A0A2M7Q7M9_9BACT</name>
<dbReference type="AlphaFoldDB" id="A0A2M7Q7M9"/>
<keyword evidence="1" id="KW-1133">Transmembrane helix</keyword>
<evidence type="ECO:0000313" key="3">
    <source>
        <dbReference type="Proteomes" id="UP000230363"/>
    </source>
</evidence>
<sequence>MLALLTNKIGMYNFILQILIMFSLGAIIYLIARVAPRVGDIEESFKKEIFHQKLDKLIARVPFEKMDVFFIVNLEKTLRKMKLLLMKWDNLLTNHLRKLKKSGSGVAKEEKQSLFASLTETDENKKEEEK</sequence>
<keyword evidence="1" id="KW-0812">Transmembrane</keyword>
<dbReference type="Proteomes" id="UP000230363">
    <property type="component" value="Unassembled WGS sequence"/>
</dbReference>
<gene>
    <name evidence="2" type="ORF">COY96_01820</name>
</gene>
<dbReference type="EMBL" id="PFKZ01000069">
    <property type="protein sequence ID" value="PIY59436.1"/>
    <property type="molecule type" value="Genomic_DNA"/>
</dbReference>
<evidence type="ECO:0000313" key="2">
    <source>
        <dbReference type="EMBL" id="PIY59436.1"/>
    </source>
</evidence>
<keyword evidence="1" id="KW-0472">Membrane</keyword>
<accession>A0A2M7Q7M9</accession>
<reference evidence="3" key="1">
    <citation type="submission" date="2017-09" db="EMBL/GenBank/DDBJ databases">
        <title>Depth-based differentiation of microbial function through sediment-hosted aquifers and enrichment of novel symbionts in the deep terrestrial subsurface.</title>
        <authorList>
            <person name="Probst A.J."/>
            <person name="Ladd B."/>
            <person name="Jarett J.K."/>
            <person name="Geller-Mcgrath D.E."/>
            <person name="Sieber C.M.K."/>
            <person name="Emerson J.B."/>
            <person name="Anantharaman K."/>
            <person name="Thomas B.C."/>
            <person name="Malmstrom R."/>
            <person name="Stieglmeier M."/>
            <person name="Klingl A."/>
            <person name="Woyke T."/>
            <person name="Ryan C.M."/>
            <person name="Banfield J.F."/>
        </authorList>
    </citation>
    <scope>NUCLEOTIDE SEQUENCE [LARGE SCALE GENOMIC DNA]</scope>
</reference>
<evidence type="ECO:0000256" key="1">
    <source>
        <dbReference type="SAM" id="Phobius"/>
    </source>
</evidence>
<proteinExistence type="predicted"/>